<dbReference type="GO" id="GO:0007283">
    <property type="term" value="P:spermatogenesis"/>
    <property type="evidence" value="ECO:0007669"/>
    <property type="project" value="UniProtKB-KW"/>
</dbReference>
<organism evidence="12 13">
    <name type="scientific">Cricetulus griseus</name>
    <name type="common">Chinese hamster</name>
    <name type="synonym">Cricetulus barabensis griseus</name>
    <dbReference type="NCBI Taxonomy" id="10029"/>
    <lineage>
        <taxon>Eukaryota</taxon>
        <taxon>Metazoa</taxon>
        <taxon>Chordata</taxon>
        <taxon>Craniata</taxon>
        <taxon>Vertebrata</taxon>
        <taxon>Euteleostomi</taxon>
        <taxon>Mammalia</taxon>
        <taxon>Eutheria</taxon>
        <taxon>Euarchontoglires</taxon>
        <taxon>Glires</taxon>
        <taxon>Rodentia</taxon>
        <taxon>Myomorpha</taxon>
        <taxon>Muroidea</taxon>
        <taxon>Cricetidae</taxon>
        <taxon>Cricetinae</taxon>
        <taxon>Cricetulus</taxon>
    </lineage>
</organism>
<feature type="region of interest" description="Disordered" evidence="9">
    <location>
        <begin position="966"/>
        <end position="999"/>
    </location>
</feature>
<feature type="region of interest" description="Disordered" evidence="9">
    <location>
        <begin position="615"/>
        <end position="634"/>
    </location>
</feature>
<evidence type="ECO:0000256" key="6">
    <source>
        <dbReference type="ARBA" id="ARBA00023136"/>
    </source>
</evidence>
<gene>
    <name evidence="13" type="primary">LOC103163435</name>
</gene>
<evidence type="ECO:0000256" key="2">
    <source>
        <dbReference type="ARBA" id="ARBA00022692"/>
    </source>
</evidence>
<feature type="transmembrane region" description="Helical" evidence="10">
    <location>
        <begin position="76"/>
        <end position="94"/>
    </location>
</feature>
<evidence type="ECO:0000256" key="1">
    <source>
        <dbReference type="ARBA" id="ARBA00004167"/>
    </source>
</evidence>
<feature type="region of interest" description="Disordered" evidence="9">
    <location>
        <begin position="660"/>
        <end position="681"/>
    </location>
</feature>
<feature type="compositionally biased region" description="Basic and acidic residues" evidence="9">
    <location>
        <begin position="816"/>
        <end position="837"/>
    </location>
</feature>
<evidence type="ECO:0000259" key="11">
    <source>
        <dbReference type="Pfam" id="PF14650"/>
    </source>
</evidence>
<dbReference type="Pfam" id="PF14650">
    <property type="entry name" value="FAM75"/>
    <property type="match status" value="1"/>
</dbReference>
<reference evidence="13" key="3">
    <citation type="submission" date="2025-08" db="UniProtKB">
        <authorList>
            <consortium name="RefSeq"/>
        </authorList>
    </citation>
    <scope>IDENTIFICATION</scope>
    <source>
        <strain evidence="13">17A/GY</strain>
        <tissue evidence="13">Liver</tissue>
    </source>
</reference>
<reference evidence="12" key="2">
    <citation type="journal article" date="2020" name="Biotechnol. Bioeng.">
        <title>Chromosome-scale scaffolds for the Chinese hamster reference genome assembly to facilitate the study of the CHO epigenome.</title>
        <authorList>
            <person name="Hilliard W."/>
            <person name="MacDonald M."/>
            <person name="Lee K.H."/>
        </authorList>
    </citation>
    <scope>NUCLEOTIDE SEQUENCE [LARGE SCALE GENOMIC DNA]</scope>
    <source>
        <strain evidence="12">17A/GY</strain>
    </source>
</reference>
<evidence type="ECO:0000313" key="13">
    <source>
        <dbReference type="RefSeq" id="XP_035297622.1"/>
    </source>
</evidence>
<evidence type="ECO:0000256" key="3">
    <source>
        <dbReference type="ARBA" id="ARBA00022782"/>
    </source>
</evidence>
<keyword evidence="5 10" id="KW-1133">Transmembrane helix</keyword>
<feature type="region of interest" description="Disordered" evidence="9">
    <location>
        <begin position="101"/>
        <end position="153"/>
    </location>
</feature>
<feature type="domain" description="SPATA31" evidence="11">
    <location>
        <begin position="177"/>
        <end position="516"/>
    </location>
</feature>
<feature type="compositionally biased region" description="Basic and acidic residues" evidence="9">
    <location>
        <begin position="670"/>
        <end position="680"/>
    </location>
</feature>
<dbReference type="OrthoDB" id="9799748at2759"/>
<comment type="subcellular location">
    <subcellularLocation>
        <location evidence="1">Membrane</location>
        <topology evidence="1">Single-pass membrane protein</topology>
    </subcellularLocation>
</comment>
<accession>A0A9J7JW03</accession>
<dbReference type="KEGG" id="cge:103163435"/>
<feature type="compositionally biased region" description="Polar residues" evidence="9">
    <location>
        <begin position="139"/>
        <end position="148"/>
    </location>
</feature>
<feature type="compositionally biased region" description="Polar residues" evidence="9">
    <location>
        <begin position="986"/>
        <end position="995"/>
    </location>
</feature>
<feature type="region of interest" description="Disordered" evidence="9">
    <location>
        <begin position="458"/>
        <end position="477"/>
    </location>
</feature>
<protein>
    <submittedName>
        <fullName evidence="13">Spermatogenesis-associated protein 31E1 isoform X2</fullName>
    </submittedName>
</protein>
<dbReference type="PANTHER" id="PTHR21859:SF55">
    <property type="entry name" value="SPERMATOGENESIS-ASSOCIATED PROTEIN 31A1-RELATED"/>
    <property type="match status" value="1"/>
</dbReference>
<feature type="compositionally biased region" description="Basic and acidic residues" evidence="9">
    <location>
        <begin position="114"/>
        <end position="137"/>
    </location>
</feature>
<feature type="region of interest" description="Disordered" evidence="9">
    <location>
        <begin position="816"/>
        <end position="844"/>
    </location>
</feature>
<evidence type="ECO:0000256" key="8">
    <source>
        <dbReference type="ARBA" id="ARBA00037695"/>
    </source>
</evidence>
<evidence type="ECO:0000256" key="10">
    <source>
        <dbReference type="SAM" id="Phobius"/>
    </source>
</evidence>
<name>A0A9J7JW03_CRIGR</name>
<feature type="region of interest" description="Disordered" evidence="9">
    <location>
        <begin position="1142"/>
        <end position="1161"/>
    </location>
</feature>
<dbReference type="AlphaFoldDB" id="A0A9J7JW03"/>
<evidence type="ECO:0000256" key="9">
    <source>
        <dbReference type="SAM" id="MobiDB-lite"/>
    </source>
</evidence>
<keyword evidence="3" id="KW-0221">Differentiation</keyword>
<keyword evidence="4" id="KW-0744">Spermatogenesis</keyword>
<dbReference type="PANTHER" id="PTHR21859">
    <property type="entry name" value="ACROSOME-SPECIFIC PROTEIN"/>
    <property type="match status" value="1"/>
</dbReference>
<dbReference type="Proteomes" id="UP001108280">
    <property type="component" value="Chromosome 3"/>
</dbReference>
<dbReference type="GeneID" id="103163435"/>
<feature type="region of interest" description="Disordered" evidence="9">
    <location>
        <begin position="397"/>
        <end position="443"/>
    </location>
</feature>
<evidence type="ECO:0000313" key="12">
    <source>
        <dbReference type="Proteomes" id="UP001108280"/>
    </source>
</evidence>
<sequence length="1161" mass="129812">MSWKFSPYGLVFTVSKDAAFTVPKDAAFTVLKDAMQTAVTQWLESYSASQKMETALLQLRSIPWMKPSSIFMHIDWIFYVVCGVGLFLLLILLLKTYPVSPSPGSGENTPKVMRRGESKTRKIDASAKGCRDGRENVEDTQNASQPVKTPSKHPLLDSTPQAFWNSNEKLDQLPLPQLLSYLKFLEDLMQQKFSRISWGMSTMLSESVVATAWVSKRPCSKTVRFSDSCGPFPDLPMAQGPSKISQAQPLPHQLLKPRLACMTEAQTLNNLPSSTPNQLLSSSTSRAHVKAGSTNRTEIQASLLTENQPWQQDLEWKDTIVSNIQTCQTDISQPTHNFPGDTLPTEPISSASILSGHPQFLQHHEESRSEYRVTEVREQHGSPSRFLPSQELTQLQGHFPANSPFQPKDKPDLPQPAQPSINSKSHKLMGSVPSGMPLKEGPGKHDPIKEDLGFKAKDLPCTSSSRPGKGLKPRNPALRTDQWFNVNTTQDLSFLDPKIQRKLESNIMQLHVKRRCRPHLYTLSKAECYSKAAMILEKLHHRDPGGSRVETVPAARLQSPLFAHSPSEVQEMQRATPPAASYGPSKAHPVTLHSYLSTETQAFCFQARTQPSRTVRGTGRGILHTSTSPRMPTHAPWNRFENVVLGHPCWNVTMLGPQERVPPSVAKQTNRSEEKEERPPAWKVSLGSMEIPNGQAINIHLTDFESTEANRSSGQFQTPTLQHSGVSALKTQVCSEVDFTSSKQPQVWLVDHCPDIPSSVRLPSEHLLPSFQHRPKILKTSQGLDDVFVRRDQIQKTQDFRVPKDSIQAKNHRVFHPSDERKEFVGSRATCQEERSGSRRPSTLSSTLFKDAAMTECQSSLDMPGKSQDPLDRYLKKIIRHVLHYLSLNPKDKGVEDLLKNERSPPANVTTQESVTREKLIYSMASEVQYLMNIVVQILVKWLGLKVGDLPEAQWCKVEPLTPQVGDSRHSSAGLYDSKNRRPTRIMSSGDTSPKSHSHPFTYKGIRDKRQLVASAHRVCDQHQNRGKMGMGYGQVPTPQGNSRPCRYRGIADKPQSHAASQRAYASDSIIMKRGMGCCPHSSTKGHNPLFMHRDIRDTQQSGIVYRASNSHQSTKKGVGYGHLIRTKENNHPVTYWGTRDKEQSHAAGQRAGHPRCTSPA</sequence>
<dbReference type="RefSeq" id="XP_035297622.1">
    <property type="nucleotide sequence ID" value="XM_035441731.1"/>
</dbReference>
<keyword evidence="12" id="KW-1185">Reference proteome</keyword>
<evidence type="ECO:0000256" key="7">
    <source>
        <dbReference type="ARBA" id="ARBA00035009"/>
    </source>
</evidence>
<evidence type="ECO:0000256" key="4">
    <source>
        <dbReference type="ARBA" id="ARBA00022871"/>
    </source>
</evidence>
<comment type="similarity">
    <text evidence="7">Belongs to the SPATA31 family.</text>
</comment>
<keyword evidence="6 10" id="KW-0472">Membrane</keyword>
<dbReference type="InterPro" id="IPR039509">
    <property type="entry name" value="SPATA31"/>
</dbReference>
<keyword evidence="2 10" id="KW-0812">Transmembrane</keyword>
<reference evidence="12" key="1">
    <citation type="journal article" date="2018" name="Biotechnol. Bioeng.">
        <title>A reference genome of the Chinese hamster based on a hybrid assembly strategy.</title>
        <authorList>
            <person name="Rupp O."/>
            <person name="MacDonald M.L."/>
            <person name="Li S."/>
            <person name="Dhiman H."/>
            <person name="Polson S."/>
            <person name="Griep S."/>
            <person name="Heffner K."/>
            <person name="Hernandez I."/>
            <person name="Brinkrolf K."/>
            <person name="Jadhav V."/>
            <person name="Samoudi M."/>
            <person name="Hao H."/>
            <person name="Kingham B."/>
            <person name="Goesmann A."/>
            <person name="Betenbaugh M.J."/>
            <person name="Lewis N.E."/>
            <person name="Borth N."/>
            <person name="Lee K.H."/>
        </authorList>
    </citation>
    <scope>NUCLEOTIDE SEQUENCE [LARGE SCALE GENOMIC DNA]</scope>
    <source>
        <strain evidence="12">17A/GY</strain>
    </source>
</reference>
<feature type="region of interest" description="Disordered" evidence="9">
    <location>
        <begin position="331"/>
        <end position="352"/>
    </location>
</feature>
<evidence type="ECO:0000256" key="5">
    <source>
        <dbReference type="ARBA" id="ARBA00022989"/>
    </source>
</evidence>
<dbReference type="GO" id="GO:0016020">
    <property type="term" value="C:membrane"/>
    <property type="evidence" value="ECO:0007669"/>
    <property type="project" value="UniProtKB-SubCell"/>
</dbReference>
<dbReference type="GO" id="GO:0030154">
    <property type="term" value="P:cell differentiation"/>
    <property type="evidence" value="ECO:0007669"/>
    <property type="project" value="UniProtKB-KW"/>
</dbReference>
<comment type="function">
    <text evidence="8">May play a role in spermatogenesis.</text>
</comment>
<proteinExistence type="inferred from homology"/>